<keyword evidence="3 14" id="KW-0808">Transferase</keyword>
<dbReference type="FunFam" id="3.30.200.20:FF:000466">
    <property type="entry name" value="Putative LRR receptor-like serine/threonine-protein kinase"/>
    <property type="match status" value="1"/>
</dbReference>
<dbReference type="CDD" id="cd14066">
    <property type="entry name" value="STKc_IRAK"/>
    <property type="match status" value="1"/>
</dbReference>
<organism evidence="14 15">
    <name type="scientific">Rosa chinensis</name>
    <name type="common">China rose</name>
    <dbReference type="NCBI Taxonomy" id="74649"/>
    <lineage>
        <taxon>Eukaryota</taxon>
        <taxon>Viridiplantae</taxon>
        <taxon>Streptophyta</taxon>
        <taxon>Embryophyta</taxon>
        <taxon>Tracheophyta</taxon>
        <taxon>Spermatophyta</taxon>
        <taxon>Magnoliopsida</taxon>
        <taxon>eudicotyledons</taxon>
        <taxon>Gunneridae</taxon>
        <taxon>Pentapetalae</taxon>
        <taxon>rosids</taxon>
        <taxon>fabids</taxon>
        <taxon>Rosales</taxon>
        <taxon>Rosaceae</taxon>
        <taxon>Rosoideae</taxon>
        <taxon>Rosoideae incertae sedis</taxon>
        <taxon>Rosa</taxon>
    </lineage>
</organism>
<evidence type="ECO:0000256" key="9">
    <source>
        <dbReference type="ARBA" id="ARBA00023180"/>
    </source>
</evidence>
<dbReference type="EC" id="2.7.11.1" evidence="1"/>
<sequence length="642" mass="71450">MSSIPRDEAASIQWQKGDLIGSGAFGRVYMGMNTESGELIAAKEVLVLVQEGFSQLNPESLFAISEAHTKVLQALENLSHPKIIRCLGTEREDETLTMLLEYVPGGSIQALLEKFGSFSVPVIKRFTKQLLLALEYLHKKGIIHGDIKAANILVDNKGRIKLADFGASKQVHFRQPFQVQSLQGVHHTGWLLKSFVGLVMTYIWSVGCTVIEMATGIPPWNQQFETHPFLTGKDVESQNSAVMEVEVASSFCQTNSDEIDSMWDDDANSNFVSNPASCGTRKLIVQGAIKQVFSKKFKFFKRSRRTTRNGPAKGEFSFASIKVATHNFSEENLIGQGGFGPVYKGKLVTGQEVAVKSLSSSSHQGDKEFKNELRLMQKLQHINIIQILGFCIHGGGRFIIYEYMANSSLNNHLFGSSSDLLLDWNKRFNIIEGISQGLVYSHKYSRLRVIHRDIKASNVLLDAQMNPKIADFGLAKIFAHDEETVKITGICGTIGYMPPEYLMAGILSMKTNVYSYGVLMLEIISGNKNFNADGDYLVKDARQLWQKGAGLQLVDPKLEVSRIDKHQLLRCIHVGLLCAEENEDDRPTMSDAISMLKNEVPLPEPTMPAFSRYNNWTTASMETMCIYGLSINSMTISDFGGR</sequence>
<dbReference type="Pfam" id="PF00069">
    <property type="entry name" value="Pkinase"/>
    <property type="match status" value="2"/>
</dbReference>
<dbReference type="Gramene" id="PRQ30415">
    <property type="protein sequence ID" value="PRQ30415"/>
    <property type="gene ID" value="RchiOBHm_Chr5g0024401"/>
</dbReference>
<feature type="domain" description="Protein kinase" evidence="13">
    <location>
        <begin position="328"/>
        <end position="607"/>
    </location>
</feature>
<dbReference type="EMBL" id="PDCK01000043">
    <property type="protein sequence ID" value="PRQ30415.1"/>
    <property type="molecule type" value="Genomic_DNA"/>
</dbReference>
<dbReference type="FunFam" id="1.10.510.10:FF:000060">
    <property type="entry name" value="G-type lectin S-receptor-like serine/threonine-protein kinase"/>
    <property type="match status" value="1"/>
</dbReference>
<dbReference type="GO" id="GO:0004674">
    <property type="term" value="F:protein serine/threonine kinase activity"/>
    <property type="evidence" value="ECO:0007669"/>
    <property type="project" value="UniProtKB-KW"/>
</dbReference>
<feature type="domain" description="Protein kinase" evidence="13">
    <location>
        <begin position="14"/>
        <end position="284"/>
    </location>
</feature>
<comment type="catalytic activity">
    <reaction evidence="10">
        <text>L-threonyl-[protein] + ATP = O-phospho-L-threonyl-[protein] + ADP + H(+)</text>
        <dbReference type="Rhea" id="RHEA:46608"/>
        <dbReference type="Rhea" id="RHEA-COMP:11060"/>
        <dbReference type="Rhea" id="RHEA-COMP:11605"/>
        <dbReference type="ChEBI" id="CHEBI:15378"/>
        <dbReference type="ChEBI" id="CHEBI:30013"/>
        <dbReference type="ChEBI" id="CHEBI:30616"/>
        <dbReference type="ChEBI" id="CHEBI:61977"/>
        <dbReference type="ChEBI" id="CHEBI:456216"/>
        <dbReference type="EC" id="2.7.11.1"/>
    </reaction>
</comment>
<evidence type="ECO:0000256" key="3">
    <source>
        <dbReference type="ARBA" id="ARBA00022679"/>
    </source>
</evidence>
<evidence type="ECO:0000256" key="6">
    <source>
        <dbReference type="ARBA" id="ARBA00022777"/>
    </source>
</evidence>
<gene>
    <name evidence="14" type="ORF">RchiOBHm_Chr5g0024401</name>
</gene>
<dbReference type="Gene3D" id="3.30.200.20">
    <property type="entry name" value="Phosphorylase Kinase, domain 1"/>
    <property type="match status" value="1"/>
</dbReference>
<dbReference type="Proteomes" id="UP000238479">
    <property type="component" value="Chromosome 5"/>
</dbReference>
<dbReference type="SUPFAM" id="SSF56112">
    <property type="entry name" value="Protein kinase-like (PK-like)"/>
    <property type="match status" value="2"/>
</dbReference>
<dbReference type="SMR" id="A0A2P6Q8A5"/>
<feature type="binding site" evidence="12">
    <location>
        <position position="43"/>
    </location>
    <ligand>
        <name>ATP</name>
        <dbReference type="ChEBI" id="CHEBI:30616"/>
    </ligand>
</feature>
<evidence type="ECO:0000259" key="13">
    <source>
        <dbReference type="PROSITE" id="PS50011"/>
    </source>
</evidence>
<evidence type="ECO:0000256" key="11">
    <source>
        <dbReference type="ARBA" id="ARBA00048679"/>
    </source>
</evidence>
<dbReference type="GO" id="GO:0005524">
    <property type="term" value="F:ATP binding"/>
    <property type="evidence" value="ECO:0007669"/>
    <property type="project" value="UniProtKB-UniRule"/>
</dbReference>
<evidence type="ECO:0000256" key="1">
    <source>
        <dbReference type="ARBA" id="ARBA00012513"/>
    </source>
</evidence>
<evidence type="ECO:0000256" key="7">
    <source>
        <dbReference type="ARBA" id="ARBA00022840"/>
    </source>
</evidence>
<accession>A0A2P6Q8A5</accession>
<keyword evidence="15" id="KW-1185">Reference proteome</keyword>
<evidence type="ECO:0000256" key="10">
    <source>
        <dbReference type="ARBA" id="ARBA00047899"/>
    </source>
</evidence>
<dbReference type="PROSITE" id="PS00107">
    <property type="entry name" value="PROTEIN_KINASE_ATP"/>
    <property type="match status" value="1"/>
</dbReference>
<evidence type="ECO:0000256" key="12">
    <source>
        <dbReference type="PROSITE-ProRule" id="PRU10141"/>
    </source>
</evidence>
<reference evidence="14 15" key="1">
    <citation type="journal article" date="2018" name="Nat. Genet.">
        <title>The Rosa genome provides new insights in the design of modern roses.</title>
        <authorList>
            <person name="Bendahmane M."/>
        </authorList>
    </citation>
    <scope>NUCLEOTIDE SEQUENCE [LARGE SCALE GENOMIC DNA]</scope>
    <source>
        <strain evidence="15">cv. Old Blush</strain>
    </source>
</reference>
<dbReference type="SMART" id="SM00220">
    <property type="entry name" value="S_TKc"/>
    <property type="match status" value="2"/>
</dbReference>
<keyword evidence="9" id="KW-0325">Glycoprotein</keyword>
<dbReference type="InterPro" id="IPR011009">
    <property type="entry name" value="Kinase-like_dom_sf"/>
</dbReference>
<evidence type="ECO:0000256" key="2">
    <source>
        <dbReference type="ARBA" id="ARBA00022527"/>
    </source>
</evidence>
<keyword evidence="2" id="KW-0723">Serine/threonine-protein kinase</keyword>
<keyword evidence="5 12" id="KW-0547">Nucleotide-binding</keyword>
<dbReference type="OMA" id="HQAYGQP"/>
<evidence type="ECO:0000313" key="15">
    <source>
        <dbReference type="Proteomes" id="UP000238479"/>
    </source>
</evidence>
<evidence type="ECO:0000256" key="5">
    <source>
        <dbReference type="ARBA" id="ARBA00022741"/>
    </source>
</evidence>
<keyword evidence="7 12" id="KW-0067">ATP-binding</keyword>
<dbReference type="InterPro" id="IPR008271">
    <property type="entry name" value="Ser/Thr_kinase_AS"/>
</dbReference>
<dbReference type="PANTHER" id="PTHR27006">
    <property type="entry name" value="PROMASTIGOTE SURFACE ANTIGEN PROTEIN PSA"/>
    <property type="match status" value="1"/>
</dbReference>
<keyword evidence="6" id="KW-0418">Kinase</keyword>
<dbReference type="InterPro" id="IPR000719">
    <property type="entry name" value="Prot_kinase_dom"/>
</dbReference>
<evidence type="ECO:0000256" key="8">
    <source>
        <dbReference type="ARBA" id="ARBA00023157"/>
    </source>
</evidence>
<keyword evidence="4" id="KW-0732">Signal</keyword>
<dbReference type="PROSITE" id="PS50011">
    <property type="entry name" value="PROTEIN_KINASE_DOM"/>
    <property type="match status" value="2"/>
</dbReference>
<name>A0A2P6Q8A5_ROSCH</name>
<evidence type="ECO:0000256" key="4">
    <source>
        <dbReference type="ARBA" id="ARBA00022729"/>
    </source>
</evidence>
<proteinExistence type="predicted"/>
<dbReference type="PANTHER" id="PTHR27006:SF606">
    <property type="entry name" value="INTERLEUKIN-1 RECEPTOR-ASSOCIATED KINASE 4"/>
    <property type="match status" value="1"/>
</dbReference>
<comment type="catalytic activity">
    <reaction evidence="11">
        <text>L-seryl-[protein] + ATP = O-phospho-L-seryl-[protein] + ADP + H(+)</text>
        <dbReference type="Rhea" id="RHEA:17989"/>
        <dbReference type="Rhea" id="RHEA-COMP:9863"/>
        <dbReference type="Rhea" id="RHEA-COMP:11604"/>
        <dbReference type="ChEBI" id="CHEBI:15378"/>
        <dbReference type="ChEBI" id="CHEBI:29999"/>
        <dbReference type="ChEBI" id="CHEBI:30616"/>
        <dbReference type="ChEBI" id="CHEBI:83421"/>
        <dbReference type="ChEBI" id="CHEBI:456216"/>
        <dbReference type="EC" id="2.7.11.1"/>
    </reaction>
</comment>
<evidence type="ECO:0000313" key="14">
    <source>
        <dbReference type="EMBL" id="PRQ30415.1"/>
    </source>
</evidence>
<protein>
    <recommendedName>
        <fullName evidence="1">non-specific serine/threonine protein kinase</fullName>
        <ecNumber evidence="1">2.7.11.1</ecNumber>
    </recommendedName>
</protein>
<comment type="caution">
    <text evidence="14">The sequence shown here is derived from an EMBL/GenBank/DDBJ whole genome shotgun (WGS) entry which is preliminary data.</text>
</comment>
<keyword evidence="8" id="KW-1015">Disulfide bond</keyword>
<dbReference type="AlphaFoldDB" id="A0A2P6Q8A5"/>
<dbReference type="Gene3D" id="1.10.510.10">
    <property type="entry name" value="Transferase(Phosphotransferase) domain 1"/>
    <property type="match status" value="2"/>
</dbReference>
<dbReference type="PROSITE" id="PS00108">
    <property type="entry name" value="PROTEIN_KINASE_ST"/>
    <property type="match status" value="2"/>
</dbReference>
<dbReference type="InterPro" id="IPR017441">
    <property type="entry name" value="Protein_kinase_ATP_BS"/>
</dbReference>